<dbReference type="SMART" id="SM00730">
    <property type="entry name" value="PSN"/>
    <property type="match status" value="1"/>
</dbReference>
<evidence type="ECO:0000256" key="8">
    <source>
        <dbReference type="SAM" id="Phobius"/>
    </source>
</evidence>
<dbReference type="AlphaFoldDB" id="A0A814KEW1"/>
<keyword evidence="3 8" id="KW-0812">Transmembrane</keyword>
<dbReference type="GO" id="GO:0098554">
    <property type="term" value="C:cytoplasmic side of endoplasmic reticulum membrane"/>
    <property type="evidence" value="ECO:0007669"/>
    <property type="project" value="TreeGrafter"/>
</dbReference>
<feature type="transmembrane region" description="Helical" evidence="8">
    <location>
        <begin position="385"/>
        <end position="407"/>
    </location>
</feature>
<accession>A0A814KEW1</accession>
<feature type="transmembrane region" description="Helical" evidence="8">
    <location>
        <begin position="625"/>
        <end position="645"/>
    </location>
</feature>
<evidence type="ECO:0000256" key="6">
    <source>
        <dbReference type="ARBA" id="ARBA00023136"/>
    </source>
</evidence>
<evidence type="ECO:0000256" key="3">
    <source>
        <dbReference type="ARBA" id="ARBA00022692"/>
    </source>
</evidence>
<dbReference type="InterPro" id="IPR007369">
    <property type="entry name" value="Peptidase_A22B_SPP"/>
</dbReference>
<feature type="transmembrane region" description="Helical" evidence="8">
    <location>
        <begin position="598"/>
        <end position="619"/>
    </location>
</feature>
<keyword evidence="6 8" id="KW-0472">Membrane</keyword>
<dbReference type="Pfam" id="PF04258">
    <property type="entry name" value="Peptidase_A22B"/>
    <property type="match status" value="2"/>
</dbReference>
<sequence>MLINGDDESVNLLVRSSTEPNVRRYCVSVAKLPNGNTVNITGFGWHNPYIASPMVNGCNVTDLKNLLPNTFPLKTTIILYEHQCKMTEHAWNIESLFGKNISLMILTNRTNTNYELAYNKTAMPVSIPVLIFWINDFNKINKTYTNISTIEISMNYAPVIEKKFRPAVLLMFLLVLFILLCGNFWAADEFVRKIKHRHTNKENESESVNTSRTSNDNPDTISNNNPNIIAESKINKNTNLDNKTPSNNEPAIIYMPYCIIALLLVFAVGWLLLIFYFPKVMIYILQAMFCIGAFSSLTSCFDRLSYFLPILRRYRTPSHTCHKPCTCQLGPFNVFTICAMIISLTMIIIWYIYRQAEWAWVLQDLLGAAICITVTSVYRLGNMRVITLILLGFFLYDIFFVFITPYIPFFQPSSPKNTSTITTTTTTTTMSPYTVSNVQTVVGYRKVARNPSVMEQVALGIGTNGEVVPLDIFFVFITPYIPFFQPSSPKNTSTITTTTTTTTMSPYTVSNVQTVVGYRKVARNPSVMEQVALGIGTNGEVVPLLFALPMFIPESEIDPCMTIRKSMLGFGDVILPGILLTFCKIFDIASENRWPIYYVQSLVSYFIGLSLTHVALYVMNTAQPALLYLVPCILLSTIITGLCRGELKELFHGRRLQSLLDGKPKHVESSLLAASENSINEQTQQSTDVVVGISDAVGAVTGVENR</sequence>
<dbReference type="InterPro" id="IPR006639">
    <property type="entry name" value="Preselin/SPP"/>
</dbReference>
<comment type="similarity">
    <text evidence="2">Belongs to the peptidase A22B family.</text>
</comment>
<feature type="transmembrane region" description="Helical" evidence="8">
    <location>
        <begin position="329"/>
        <end position="352"/>
    </location>
</feature>
<dbReference type="GO" id="GO:0098553">
    <property type="term" value="C:lumenal side of endoplasmic reticulum membrane"/>
    <property type="evidence" value="ECO:0007669"/>
    <property type="project" value="TreeGrafter"/>
</dbReference>
<comment type="subcellular location">
    <subcellularLocation>
        <location evidence="1">Endomembrane system</location>
        <topology evidence="1">Multi-pass membrane protein</topology>
    </subcellularLocation>
</comment>
<feature type="transmembrane region" description="Helical" evidence="8">
    <location>
        <begin position="358"/>
        <end position="378"/>
    </location>
</feature>
<evidence type="ECO:0000256" key="7">
    <source>
        <dbReference type="SAM" id="MobiDB-lite"/>
    </source>
</evidence>
<dbReference type="EMBL" id="CAJNOG010000184">
    <property type="protein sequence ID" value="CAF1051688.1"/>
    <property type="molecule type" value="Genomic_DNA"/>
</dbReference>
<dbReference type="GO" id="GO:0042500">
    <property type="term" value="F:aspartic endopeptidase activity, intramembrane cleaving"/>
    <property type="evidence" value="ECO:0007669"/>
    <property type="project" value="InterPro"/>
</dbReference>
<dbReference type="GO" id="GO:0033619">
    <property type="term" value="P:membrane protein proteolysis"/>
    <property type="evidence" value="ECO:0007669"/>
    <property type="project" value="TreeGrafter"/>
</dbReference>
<organism evidence="9 10">
    <name type="scientific">Adineta steineri</name>
    <dbReference type="NCBI Taxonomy" id="433720"/>
    <lineage>
        <taxon>Eukaryota</taxon>
        <taxon>Metazoa</taxon>
        <taxon>Spiralia</taxon>
        <taxon>Gnathifera</taxon>
        <taxon>Rotifera</taxon>
        <taxon>Eurotatoria</taxon>
        <taxon>Bdelloidea</taxon>
        <taxon>Adinetida</taxon>
        <taxon>Adinetidae</taxon>
        <taxon>Adineta</taxon>
    </lineage>
</organism>
<evidence type="ECO:0000313" key="10">
    <source>
        <dbReference type="Proteomes" id="UP000663845"/>
    </source>
</evidence>
<name>A0A814KEW1_9BILA</name>
<evidence type="ECO:0000256" key="2">
    <source>
        <dbReference type="ARBA" id="ARBA00006859"/>
    </source>
</evidence>
<dbReference type="PANTHER" id="PTHR12174:SF103">
    <property type="entry name" value="INTRAMEMBRANE PROTEASE (IMPAS) FAMILY"/>
    <property type="match status" value="1"/>
</dbReference>
<feature type="compositionally biased region" description="Polar residues" evidence="7">
    <location>
        <begin position="206"/>
        <end position="227"/>
    </location>
</feature>
<gene>
    <name evidence="9" type="ORF">JYZ213_LOCUS18716</name>
</gene>
<dbReference type="PANTHER" id="PTHR12174">
    <property type="entry name" value="SIGNAL PEPTIDE PEPTIDASE"/>
    <property type="match status" value="1"/>
</dbReference>
<comment type="caution">
    <text evidence="9">The sequence shown here is derived from an EMBL/GenBank/DDBJ whole genome shotgun (WGS) entry which is preliminary data.</text>
</comment>
<proteinExistence type="inferred from homology"/>
<feature type="transmembrane region" description="Helical" evidence="8">
    <location>
        <begin position="167"/>
        <end position="187"/>
    </location>
</feature>
<reference evidence="9" key="1">
    <citation type="submission" date="2021-02" db="EMBL/GenBank/DDBJ databases">
        <authorList>
            <person name="Nowell W R."/>
        </authorList>
    </citation>
    <scope>NUCLEOTIDE SEQUENCE</scope>
</reference>
<evidence type="ECO:0000256" key="4">
    <source>
        <dbReference type="ARBA" id="ARBA00022801"/>
    </source>
</evidence>
<feature type="transmembrane region" description="Helical" evidence="8">
    <location>
        <begin position="567"/>
        <end position="586"/>
    </location>
</feature>
<evidence type="ECO:0000256" key="1">
    <source>
        <dbReference type="ARBA" id="ARBA00004127"/>
    </source>
</evidence>
<evidence type="ECO:0000256" key="5">
    <source>
        <dbReference type="ARBA" id="ARBA00022989"/>
    </source>
</evidence>
<dbReference type="GO" id="GO:0030660">
    <property type="term" value="C:Golgi-associated vesicle membrane"/>
    <property type="evidence" value="ECO:0007669"/>
    <property type="project" value="TreeGrafter"/>
</dbReference>
<dbReference type="Proteomes" id="UP000663845">
    <property type="component" value="Unassembled WGS sequence"/>
</dbReference>
<protein>
    <recommendedName>
        <fullName evidence="11">Signal peptide peptidase-like 2B</fullName>
    </recommendedName>
</protein>
<dbReference type="GO" id="GO:0005765">
    <property type="term" value="C:lysosomal membrane"/>
    <property type="evidence" value="ECO:0007669"/>
    <property type="project" value="TreeGrafter"/>
</dbReference>
<evidence type="ECO:0008006" key="11">
    <source>
        <dbReference type="Google" id="ProtNLM"/>
    </source>
</evidence>
<feature type="transmembrane region" description="Helical" evidence="8">
    <location>
        <begin position="283"/>
        <end position="308"/>
    </location>
</feature>
<evidence type="ECO:0000313" key="9">
    <source>
        <dbReference type="EMBL" id="CAF1051688.1"/>
    </source>
</evidence>
<keyword evidence="5 8" id="KW-1133">Transmembrane helix</keyword>
<keyword evidence="4" id="KW-0378">Hydrolase</keyword>
<feature type="transmembrane region" description="Helical" evidence="8">
    <location>
        <begin position="252"/>
        <end position="277"/>
    </location>
</feature>
<feature type="region of interest" description="Disordered" evidence="7">
    <location>
        <begin position="201"/>
        <end position="227"/>
    </location>
</feature>